<comment type="caution">
    <text evidence="2">The sequence shown here is derived from an EMBL/GenBank/DDBJ whole genome shotgun (WGS) entry which is preliminary data.</text>
</comment>
<gene>
    <name evidence="2" type="ORF">KHLLAP_LOCUS10726</name>
</gene>
<dbReference type="PANTHER" id="PTHR33657:SF6">
    <property type="entry name" value="SECRETED PROTEIN"/>
    <property type="match status" value="1"/>
</dbReference>
<evidence type="ECO:0000313" key="3">
    <source>
        <dbReference type="Proteomes" id="UP001295740"/>
    </source>
</evidence>
<dbReference type="Proteomes" id="UP001295740">
    <property type="component" value="Unassembled WGS sequence"/>
</dbReference>
<feature type="chain" id="PRO_5042607098" evidence="1">
    <location>
        <begin position="21"/>
        <end position="266"/>
    </location>
</feature>
<dbReference type="AlphaFoldDB" id="A0AAI8VTA6"/>
<dbReference type="Pfam" id="PF05630">
    <property type="entry name" value="NPP1"/>
    <property type="match status" value="1"/>
</dbReference>
<evidence type="ECO:0000256" key="1">
    <source>
        <dbReference type="SAM" id="SignalP"/>
    </source>
</evidence>
<organism evidence="2 3">
    <name type="scientific">Anthostomella pinea</name>
    <dbReference type="NCBI Taxonomy" id="933095"/>
    <lineage>
        <taxon>Eukaryota</taxon>
        <taxon>Fungi</taxon>
        <taxon>Dikarya</taxon>
        <taxon>Ascomycota</taxon>
        <taxon>Pezizomycotina</taxon>
        <taxon>Sordariomycetes</taxon>
        <taxon>Xylariomycetidae</taxon>
        <taxon>Xylariales</taxon>
        <taxon>Xylariaceae</taxon>
        <taxon>Anthostomella</taxon>
    </lineage>
</organism>
<accession>A0AAI8VTA6</accession>
<protein>
    <submittedName>
        <fullName evidence="2">Uu.00g061580.m01.CDS01</fullName>
    </submittedName>
</protein>
<dbReference type="PANTHER" id="PTHR33657">
    <property type="entry name" value="DOMAIN PROTEIN, PUTATIVE (AFU_ORTHOLOGUE AFUA_5G00600)-RELATED"/>
    <property type="match status" value="1"/>
</dbReference>
<feature type="signal peptide" evidence="1">
    <location>
        <begin position="1"/>
        <end position="20"/>
    </location>
</feature>
<proteinExistence type="predicted"/>
<dbReference type="PIRSF" id="PIRSF029958">
    <property type="entry name" value="Necrosis-inducing_protein"/>
    <property type="match status" value="1"/>
</dbReference>
<keyword evidence="1" id="KW-0732">Signal</keyword>
<keyword evidence="3" id="KW-1185">Reference proteome</keyword>
<name>A0AAI8VTA6_9PEZI</name>
<reference evidence="2" key="1">
    <citation type="submission" date="2023-10" db="EMBL/GenBank/DDBJ databases">
        <authorList>
            <person name="Hackl T."/>
        </authorList>
    </citation>
    <scope>NUCLEOTIDE SEQUENCE</scope>
</reference>
<sequence length="266" mass="30095">MTPSTFIFSLLGIFLSSAVAVPAPLTRGPTDPPPALPQCATQYDLRWQPAMDFDTDSCYNTPAIGIDGSVAVGLPVMNKNPDGCHDISDLDNNNVYVRQRCNNGYCAYIYDYYFQKDSAGDIFHQGHRHDWEHIVVWVKDDQATHVAVSQHEGFEVREAKDLRWDGDHPKVIYHRNGGSTHCFRFAREDDDRIENAKGVWFYGALVDYMGSPGHLRETLMTWDFAKIAINDQRLEDALQRASPQGITFDCGWDNDNLNYEVPLQGC</sequence>
<dbReference type="InterPro" id="IPR008701">
    <property type="entry name" value="NPP1"/>
</dbReference>
<evidence type="ECO:0000313" key="2">
    <source>
        <dbReference type="EMBL" id="CAJ2510258.1"/>
    </source>
</evidence>
<dbReference type="EMBL" id="CAUWAG010000013">
    <property type="protein sequence ID" value="CAJ2510258.1"/>
    <property type="molecule type" value="Genomic_DNA"/>
</dbReference>